<name>A0A918DL46_9ALTE</name>
<evidence type="ECO:0008006" key="3">
    <source>
        <dbReference type="Google" id="ProtNLM"/>
    </source>
</evidence>
<dbReference type="AlphaFoldDB" id="A0A918DL46"/>
<comment type="caution">
    <text evidence="1">The sequence shown here is derived from an EMBL/GenBank/DDBJ whole genome shotgun (WGS) entry which is preliminary data.</text>
</comment>
<dbReference type="Pfam" id="PF13051">
    <property type="entry name" value="DUF3912"/>
    <property type="match status" value="1"/>
</dbReference>
<keyword evidence="2" id="KW-1185">Reference proteome</keyword>
<organism evidence="1 2">
    <name type="scientific">Bowmanella pacifica</name>
    <dbReference type="NCBI Taxonomy" id="502051"/>
    <lineage>
        <taxon>Bacteria</taxon>
        <taxon>Pseudomonadati</taxon>
        <taxon>Pseudomonadota</taxon>
        <taxon>Gammaproteobacteria</taxon>
        <taxon>Alteromonadales</taxon>
        <taxon>Alteromonadaceae</taxon>
        <taxon>Bowmanella</taxon>
    </lineage>
</organism>
<dbReference type="RefSeq" id="WP_188697801.1">
    <property type="nucleotide sequence ID" value="NZ_BMLS01000006.1"/>
</dbReference>
<reference evidence="1" key="1">
    <citation type="journal article" date="2014" name="Int. J. Syst. Evol. Microbiol.">
        <title>Complete genome sequence of Corynebacterium casei LMG S-19264T (=DSM 44701T), isolated from a smear-ripened cheese.</title>
        <authorList>
            <consortium name="US DOE Joint Genome Institute (JGI-PGF)"/>
            <person name="Walter F."/>
            <person name="Albersmeier A."/>
            <person name="Kalinowski J."/>
            <person name="Ruckert C."/>
        </authorList>
    </citation>
    <scope>NUCLEOTIDE SEQUENCE</scope>
    <source>
        <strain evidence="1">CGMCC 1.7086</strain>
    </source>
</reference>
<evidence type="ECO:0000313" key="2">
    <source>
        <dbReference type="Proteomes" id="UP000606935"/>
    </source>
</evidence>
<gene>
    <name evidence="1" type="ORF">GCM10010982_33330</name>
</gene>
<dbReference type="InterPro" id="IPR025023">
    <property type="entry name" value="DUF3912"/>
</dbReference>
<dbReference type="Proteomes" id="UP000606935">
    <property type="component" value="Unassembled WGS sequence"/>
</dbReference>
<reference evidence="1" key="2">
    <citation type="submission" date="2020-09" db="EMBL/GenBank/DDBJ databases">
        <authorList>
            <person name="Sun Q."/>
            <person name="Zhou Y."/>
        </authorList>
    </citation>
    <scope>NUCLEOTIDE SEQUENCE</scope>
    <source>
        <strain evidence="1">CGMCC 1.7086</strain>
    </source>
</reference>
<protein>
    <recommendedName>
        <fullName evidence="3">KOW domain-containing protein</fullName>
    </recommendedName>
</protein>
<accession>A0A918DL46</accession>
<sequence length="77" mass="8705">MPVVKAYPDFPSAPASLLGRCVYIKRGPYQGRTAKVLRKMTEDTYQVGQQELGAELIVVRRDDVIAGRRSNRKKRAK</sequence>
<dbReference type="EMBL" id="BMLS01000006">
    <property type="protein sequence ID" value="GGO73245.1"/>
    <property type="molecule type" value="Genomic_DNA"/>
</dbReference>
<proteinExistence type="predicted"/>
<evidence type="ECO:0000313" key="1">
    <source>
        <dbReference type="EMBL" id="GGO73245.1"/>
    </source>
</evidence>